<dbReference type="EMBL" id="CAOQHR010000007">
    <property type="protein sequence ID" value="CAI6336830.1"/>
    <property type="molecule type" value="Genomic_DNA"/>
</dbReference>
<protein>
    <submittedName>
        <fullName evidence="1">Uncharacterized protein</fullName>
    </submittedName>
</protein>
<proteinExistence type="predicted"/>
<gene>
    <name evidence="1" type="ORF">PDIGIT_LOCUS9936</name>
</gene>
<evidence type="ECO:0000313" key="1">
    <source>
        <dbReference type="EMBL" id="CAI6336830.1"/>
    </source>
</evidence>
<sequence>MSYVIPNLTIPLSAAQLSEIYGINDVSIHPSRIAKSKHSRTKKDILNQTIDFPHAPASFKMMLSRKPDL</sequence>
<organism evidence="1 2">
    <name type="scientific">Periconia digitata</name>
    <dbReference type="NCBI Taxonomy" id="1303443"/>
    <lineage>
        <taxon>Eukaryota</taxon>
        <taxon>Fungi</taxon>
        <taxon>Dikarya</taxon>
        <taxon>Ascomycota</taxon>
        <taxon>Pezizomycotina</taxon>
        <taxon>Dothideomycetes</taxon>
        <taxon>Pleosporomycetidae</taxon>
        <taxon>Pleosporales</taxon>
        <taxon>Massarineae</taxon>
        <taxon>Periconiaceae</taxon>
        <taxon>Periconia</taxon>
    </lineage>
</organism>
<accession>A0A9W4XQA2</accession>
<keyword evidence="2" id="KW-1185">Reference proteome</keyword>
<name>A0A9W4XQA2_9PLEO</name>
<dbReference type="Proteomes" id="UP001152607">
    <property type="component" value="Unassembled WGS sequence"/>
</dbReference>
<comment type="caution">
    <text evidence="1">The sequence shown here is derived from an EMBL/GenBank/DDBJ whole genome shotgun (WGS) entry which is preliminary data.</text>
</comment>
<reference evidence="1" key="1">
    <citation type="submission" date="2023-01" db="EMBL/GenBank/DDBJ databases">
        <authorList>
            <person name="Van Ghelder C."/>
            <person name="Rancurel C."/>
        </authorList>
    </citation>
    <scope>NUCLEOTIDE SEQUENCE</scope>
    <source>
        <strain evidence="1">CNCM I-4278</strain>
    </source>
</reference>
<dbReference type="AlphaFoldDB" id="A0A9W4XQA2"/>
<evidence type="ECO:0000313" key="2">
    <source>
        <dbReference type="Proteomes" id="UP001152607"/>
    </source>
</evidence>